<dbReference type="InterPro" id="IPR046532">
    <property type="entry name" value="DUF6597"/>
</dbReference>
<dbReference type="Pfam" id="PF12833">
    <property type="entry name" value="HTH_18"/>
    <property type="match status" value="1"/>
</dbReference>
<evidence type="ECO:0000256" key="2">
    <source>
        <dbReference type="ARBA" id="ARBA00023125"/>
    </source>
</evidence>
<evidence type="ECO:0000256" key="1">
    <source>
        <dbReference type="ARBA" id="ARBA00023015"/>
    </source>
</evidence>
<dbReference type="RefSeq" id="WP_210088670.1">
    <property type="nucleotide sequence ID" value="NZ_JAGGKG010000006.1"/>
</dbReference>
<name>A0ABS4FR31_9BACL</name>
<dbReference type="Proteomes" id="UP001519272">
    <property type="component" value="Unassembled WGS sequence"/>
</dbReference>
<organism evidence="5 6">
    <name type="scientific">Paenibacillus turicensis</name>
    <dbReference type="NCBI Taxonomy" id="160487"/>
    <lineage>
        <taxon>Bacteria</taxon>
        <taxon>Bacillati</taxon>
        <taxon>Bacillota</taxon>
        <taxon>Bacilli</taxon>
        <taxon>Bacillales</taxon>
        <taxon>Paenibacillaceae</taxon>
        <taxon>Paenibacillus</taxon>
    </lineage>
</organism>
<evidence type="ECO:0000313" key="6">
    <source>
        <dbReference type="Proteomes" id="UP001519272"/>
    </source>
</evidence>
<dbReference type="Gene3D" id="1.10.10.60">
    <property type="entry name" value="Homeodomain-like"/>
    <property type="match status" value="1"/>
</dbReference>
<reference evidence="5 6" key="1">
    <citation type="submission" date="2021-03" db="EMBL/GenBank/DDBJ databases">
        <title>Genomic Encyclopedia of Type Strains, Phase IV (KMG-IV): sequencing the most valuable type-strain genomes for metagenomic binning, comparative biology and taxonomic classification.</title>
        <authorList>
            <person name="Goeker M."/>
        </authorList>
    </citation>
    <scope>NUCLEOTIDE SEQUENCE [LARGE SCALE GENOMIC DNA]</scope>
    <source>
        <strain evidence="5 6">DSM 14349</strain>
    </source>
</reference>
<dbReference type="PANTHER" id="PTHR46796:SF13">
    <property type="entry name" value="HTH-TYPE TRANSCRIPTIONAL ACTIVATOR RHAS"/>
    <property type="match status" value="1"/>
</dbReference>
<dbReference type="PANTHER" id="PTHR46796">
    <property type="entry name" value="HTH-TYPE TRANSCRIPTIONAL ACTIVATOR RHAS-RELATED"/>
    <property type="match status" value="1"/>
</dbReference>
<dbReference type="SMART" id="SM00342">
    <property type="entry name" value="HTH_ARAC"/>
    <property type="match status" value="1"/>
</dbReference>
<dbReference type="InterPro" id="IPR018060">
    <property type="entry name" value="HTH_AraC"/>
</dbReference>
<accession>A0ABS4FR31</accession>
<protein>
    <submittedName>
        <fullName evidence="5">AraC-like DNA-binding protein</fullName>
    </submittedName>
</protein>
<evidence type="ECO:0000256" key="3">
    <source>
        <dbReference type="ARBA" id="ARBA00023163"/>
    </source>
</evidence>
<dbReference type="Pfam" id="PF20240">
    <property type="entry name" value="DUF6597"/>
    <property type="match status" value="1"/>
</dbReference>
<gene>
    <name evidence="5" type="ORF">J2Z32_001655</name>
</gene>
<sequence length="278" mass="32287">MSLKNDLHKMYMPLTANPLSFDATYTEIVPSDALKPYIRCFWGSQTTNINFTDRSLVTPDTCMDIIINVNYSKNGVQSVFCGINDQPFVSQAEATTDIISTFAIRFYAWAVPLFSSNDMKNVSNIFCNSEHYFSTLTAKLERMVWLFPDLMKRAEQAELFLLEELNLNRVNINVMNAVYTMLKSMGNIQMADLSQYTSISPRQLERLFKIHIGMPPKKLASLIRYQNLWSELLRQPHVNIQDLVHKYGYTDQAHMLNDFKRFHTMTVSEAKEYAWQRK</sequence>
<proteinExistence type="predicted"/>
<dbReference type="InterPro" id="IPR050204">
    <property type="entry name" value="AraC_XylS_family_regulators"/>
</dbReference>
<evidence type="ECO:0000313" key="5">
    <source>
        <dbReference type="EMBL" id="MBP1905030.1"/>
    </source>
</evidence>
<dbReference type="EMBL" id="JAGGKG010000006">
    <property type="protein sequence ID" value="MBP1905030.1"/>
    <property type="molecule type" value="Genomic_DNA"/>
</dbReference>
<dbReference type="PROSITE" id="PS01124">
    <property type="entry name" value="HTH_ARAC_FAMILY_2"/>
    <property type="match status" value="1"/>
</dbReference>
<keyword evidence="1" id="KW-0805">Transcription regulation</keyword>
<keyword evidence="2" id="KW-0238">DNA-binding</keyword>
<keyword evidence="3" id="KW-0804">Transcription</keyword>
<comment type="caution">
    <text evidence="5">The sequence shown here is derived from an EMBL/GenBank/DDBJ whole genome shotgun (WGS) entry which is preliminary data.</text>
</comment>
<feature type="domain" description="HTH araC/xylS-type" evidence="4">
    <location>
        <begin position="172"/>
        <end position="273"/>
    </location>
</feature>
<keyword evidence="6" id="KW-1185">Reference proteome</keyword>
<evidence type="ECO:0000259" key="4">
    <source>
        <dbReference type="PROSITE" id="PS01124"/>
    </source>
</evidence>